<evidence type="ECO:0000313" key="4">
    <source>
        <dbReference type="Proteomes" id="UP000245506"/>
    </source>
</evidence>
<feature type="transmembrane region" description="Helical" evidence="2">
    <location>
        <begin position="193"/>
        <end position="214"/>
    </location>
</feature>
<feature type="transmembrane region" description="Helical" evidence="2">
    <location>
        <begin position="88"/>
        <end position="114"/>
    </location>
</feature>
<dbReference type="PANTHER" id="PTHR43298:SF2">
    <property type="entry name" value="FMN_FAD EXPORTER YEEO-RELATED"/>
    <property type="match status" value="1"/>
</dbReference>
<gene>
    <name evidence="3" type="ORF">DKT75_20375</name>
</gene>
<dbReference type="RefSeq" id="WP_109826456.1">
    <property type="nucleotide sequence ID" value="NZ_QGKL01000042.1"/>
</dbReference>
<dbReference type="Proteomes" id="UP000245506">
    <property type="component" value="Unassembled WGS sequence"/>
</dbReference>
<dbReference type="AlphaFoldDB" id="A0A317C5L5"/>
<keyword evidence="2" id="KW-0812">Transmembrane</keyword>
<evidence type="ECO:0000256" key="1">
    <source>
        <dbReference type="ARBA" id="ARBA00022448"/>
    </source>
</evidence>
<name>A0A317C5L5_9GAMM</name>
<feature type="transmembrane region" description="Helical" evidence="2">
    <location>
        <begin position="246"/>
        <end position="265"/>
    </location>
</feature>
<dbReference type="InterPro" id="IPR050222">
    <property type="entry name" value="MATE_MdtK"/>
</dbReference>
<accession>A0A317C5L5</accession>
<feature type="transmembrane region" description="Helical" evidence="2">
    <location>
        <begin position="271"/>
        <end position="293"/>
    </location>
</feature>
<dbReference type="GO" id="GO:0042910">
    <property type="term" value="F:xenobiotic transmembrane transporter activity"/>
    <property type="evidence" value="ECO:0007669"/>
    <property type="project" value="InterPro"/>
</dbReference>
<keyword evidence="2" id="KW-1133">Transmembrane helix</keyword>
<dbReference type="Pfam" id="PF01554">
    <property type="entry name" value="MatE"/>
    <property type="match status" value="2"/>
</dbReference>
<keyword evidence="4" id="KW-1185">Reference proteome</keyword>
<protein>
    <submittedName>
        <fullName evidence="3">MATE family efflux transporter</fullName>
    </submittedName>
</protein>
<feature type="transmembrane region" description="Helical" evidence="2">
    <location>
        <begin position="352"/>
        <end position="369"/>
    </location>
</feature>
<dbReference type="GO" id="GO:0015297">
    <property type="term" value="F:antiporter activity"/>
    <property type="evidence" value="ECO:0007669"/>
    <property type="project" value="InterPro"/>
</dbReference>
<dbReference type="OrthoDB" id="9780160at2"/>
<proteinExistence type="predicted"/>
<feature type="transmembrane region" description="Helical" evidence="2">
    <location>
        <begin position="49"/>
        <end position="76"/>
    </location>
</feature>
<feature type="transmembrane region" description="Helical" evidence="2">
    <location>
        <begin position="134"/>
        <end position="155"/>
    </location>
</feature>
<organism evidence="3 4">
    <name type="scientific">Leucothrix arctica</name>
    <dbReference type="NCBI Taxonomy" id="1481894"/>
    <lineage>
        <taxon>Bacteria</taxon>
        <taxon>Pseudomonadati</taxon>
        <taxon>Pseudomonadota</taxon>
        <taxon>Gammaproteobacteria</taxon>
        <taxon>Thiotrichales</taxon>
        <taxon>Thiotrichaceae</taxon>
        <taxon>Leucothrix</taxon>
    </lineage>
</organism>
<dbReference type="InterPro" id="IPR002528">
    <property type="entry name" value="MATE_fam"/>
</dbReference>
<dbReference type="EMBL" id="QGKL01000042">
    <property type="protein sequence ID" value="PWQ93955.1"/>
    <property type="molecule type" value="Genomic_DNA"/>
</dbReference>
<evidence type="ECO:0000313" key="3">
    <source>
        <dbReference type="EMBL" id="PWQ93955.1"/>
    </source>
</evidence>
<dbReference type="PANTHER" id="PTHR43298">
    <property type="entry name" value="MULTIDRUG RESISTANCE PROTEIN NORM-RELATED"/>
    <property type="match status" value="1"/>
</dbReference>
<comment type="caution">
    <text evidence="3">The sequence shown here is derived from an EMBL/GenBank/DDBJ whole genome shotgun (WGS) entry which is preliminary data.</text>
</comment>
<keyword evidence="2" id="KW-0472">Membrane</keyword>
<dbReference type="GO" id="GO:0005886">
    <property type="term" value="C:plasma membrane"/>
    <property type="evidence" value="ECO:0007669"/>
    <property type="project" value="TreeGrafter"/>
</dbReference>
<sequence length="447" mass="48927">MQAFKNLTRKTVFDITSLAWPMAFNAVLLQSVTLIDLLLIASLGEVSLAAFGVAGAIVTFIIGIQVAIASGTQFVLSRAIGAGDIKKVGVEVAAAWIVNLAFSLLAMLLLLFGADPLVRAIIADESVAVQATSYIEISLCLLIFSSFSQVIVVYFNSYKNTRIPLYGFLLEIPFNVVCSAILIYGLWGAPEMGLAGAAWGSVAAIFIRFGYLAYRFKQEVDKGRVGGFGAVNYAATKLHLLEVTPVVSNFAVLLTGQMMFQVLFAQLSVSAFAAITLIMPWIKIGGLFVNSWAKASTIFVSQFIGKGDVKSIKPFVLQSSLVATLMSIVMMFCYFLFSQSLPHIYNNLSPETITALAIIAPSYILIPIFRTSNMFCGNMIRAMGESYSIVRINFVTLWLIALPTGALLIYLDAPLLMVFSIILFDEMMKFYKFRKTLMRTLNSYVVL</sequence>
<evidence type="ECO:0000256" key="2">
    <source>
        <dbReference type="SAM" id="Phobius"/>
    </source>
</evidence>
<feature type="transmembrane region" description="Helical" evidence="2">
    <location>
        <begin position="167"/>
        <end position="187"/>
    </location>
</feature>
<keyword evidence="1" id="KW-0813">Transport</keyword>
<feature type="transmembrane region" description="Helical" evidence="2">
    <location>
        <begin position="314"/>
        <end position="337"/>
    </location>
</feature>
<feature type="transmembrane region" description="Helical" evidence="2">
    <location>
        <begin position="390"/>
        <end position="409"/>
    </location>
</feature>
<reference evidence="3 4" key="1">
    <citation type="submission" date="2018-05" db="EMBL/GenBank/DDBJ databases">
        <title>Leucothrix arctica sp. nov., isolated from Arctic seawater.</title>
        <authorList>
            <person name="Choi A."/>
            <person name="Baek K."/>
        </authorList>
    </citation>
    <scope>NUCLEOTIDE SEQUENCE [LARGE SCALE GENOMIC DNA]</scope>
    <source>
        <strain evidence="3 4">IMCC9719</strain>
    </source>
</reference>
<feature type="transmembrane region" description="Helical" evidence="2">
    <location>
        <begin position="20"/>
        <end position="43"/>
    </location>
</feature>